<evidence type="ECO:0000313" key="2">
    <source>
        <dbReference type="Proteomes" id="UP000518300"/>
    </source>
</evidence>
<keyword evidence="2" id="KW-1185">Reference proteome</keyword>
<proteinExistence type="predicted"/>
<comment type="caution">
    <text evidence="1">The sequence shown here is derived from an EMBL/GenBank/DDBJ whole genome shotgun (WGS) entry which is preliminary data.</text>
</comment>
<dbReference type="AlphaFoldDB" id="A0A848LYW6"/>
<dbReference type="RefSeq" id="WP_169351953.1">
    <property type="nucleotide sequence ID" value="NZ_JABBJJ010000481.1"/>
</dbReference>
<reference evidence="1 2" key="1">
    <citation type="submission" date="2020-04" db="EMBL/GenBank/DDBJ databases">
        <title>Draft genome of Pyxidicoccus fallax type strain.</title>
        <authorList>
            <person name="Whitworth D.E."/>
        </authorList>
    </citation>
    <scope>NUCLEOTIDE SEQUENCE [LARGE SCALE GENOMIC DNA]</scope>
    <source>
        <strain evidence="1 2">DSM 14698</strain>
    </source>
</reference>
<gene>
    <name evidence="1" type="ORF">HG543_49430</name>
</gene>
<dbReference type="SUPFAM" id="SSF49464">
    <property type="entry name" value="Carboxypeptidase regulatory domain-like"/>
    <property type="match status" value="1"/>
</dbReference>
<dbReference type="Proteomes" id="UP000518300">
    <property type="component" value="Unassembled WGS sequence"/>
</dbReference>
<name>A0A848LYW6_9BACT</name>
<dbReference type="InterPro" id="IPR008969">
    <property type="entry name" value="CarboxyPept-like_regulatory"/>
</dbReference>
<organism evidence="1 2">
    <name type="scientific">Pyxidicoccus fallax</name>
    <dbReference type="NCBI Taxonomy" id="394095"/>
    <lineage>
        <taxon>Bacteria</taxon>
        <taxon>Pseudomonadati</taxon>
        <taxon>Myxococcota</taxon>
        <taxon>Myxococcia</taxon>
        <taxon>Myxococcales</taxon>
        <taxon>Cystobacterineae</taxon>
        <taxon>Myxococcaceae</taxon>
        <taxon>Pyxidicoccus</taxon>
    </lineage>
</organism>
<accession>A0A848LYW6</accession>
<protein>
    <submittedName>
        <fullName evidence="1">Uncharacterized protein</fullName>
    </submittedName>
</protein>
<dbReference type="Gene3D" id="2.60.120.380">
    <property type="match status" value="1"/>
</dbReference>
<sequence>MFVSRKSIWGHTGKVMALALTLALNGACGDDDDDEGGGDNKPGDSVKVTGKVTYDFVPAVYSTATRAGTLAFSQVTKKPVRGAVIQVRQGNTILSNATTDDQGNYEITYKVPSSGSLTIVALAKTTTPSIQVEDNTDGDAVWGVGTSLPSNAKTRDMHAGHGWTGGAYNAEQRFAAPFAILDSMYTAARAFMNVRPVQFPELKVNWSPNNVPGAGEKDDGNIGTSHFSPSDNEIYILGKDGVDTDEFDSHVIVHEWGHYFESNLSRSDSPGGPHGAGDVLDPRLSFGEGYGNALAAIILPESMYVDTVWSQRTGALAAFGFDAETAPSPSDDPEPGVFSESSVMRILYDLYDSGSNESAYDNVSFGLGTFYDVLTGPQKATDALTTLGSFVNGLKAQSGVNTSAVHALLAHYRVGAVTSDFGDGDTSLRAIYTPVASVPYNTNVTLTGGVEANKRQQNQYFVFTGTGRTMNISVSNLSEDVDVEVYRRGTVVAAGYLSGTSPESVTFSSQANTQYVLVVTGYKEADGVYGASVSITSP</sequence>
<dbReference type="EMBL" id="JABBJJ010000481">
    <property type="protein sequence ID" value="NMO22829.1"/>
    <property type="molecule type" value="Genomic_DNA"/>
</dbReference>
<evidence type="ECO:0000313" key="1">
    <source>
        <dbReference type="EMBL" id="NMO22829.1"/>
    </source>
</evidence>